<proteinExistence type="predicted"/>
<protein>
    <submittedName>
        <fullName evidence="1">Uncharacterized protein</fullName>
    </submittedName>
</protein>
<dbReference type="Proteomes" id="UP000664032">
    <property type="component" value="Unassembled WGS sequence"/>
</dbReference>
<reference evidence="1" key="1">
    <citation type="submission" date="2021-10" db="EMBL/GenBank/DDBJ databases">
        <title>Psilocybe cubensis genome.</title>
        <authorList>
            <person name="Mckernan K.J."/>
            <person name="Crawford S."/>
            <person name="Trippe A."/>
            <person name="Kane L.T."/>
            <person name="Mclaughlin S."/>
        </authorList>
    </citation>
    <scope>NUCLEOTIDE SEQUENCE</scope>
    <source>
        <strain evidence="1">MGC-MH-2018</strain>
    </source>
</reference>
<sequence length="414" mass="47066">MPLSLHFKTVDRAEKPDTHFGHLIAFQNSESLVSQSKRPFGPWGIWTPPNALARHLGTWSLLPMKDQKAHATSTYPNLYSAVWFECSPDIEQIQVDTTACKRMKPTDKHNTNPSTRGPLDNKTIVAFLAELRSADRLPTQLWRVVSRVKKEHPQWIVTEDMIRTAYESMRWDIKELCTLTKDERAEARERAKEMAPRTREQRVHSGHCLPSEVANRVDTSSYPNTQKTAEKALAGQRKNIREENIRNTLSTLSPDPNPSPKLLNDELDIKLAVEFLRNLRETEETPSSSTKAYKRLREAFTEYEIPYPFFAEAFAKAGYRKRREAKQPDGKVERSQASAAAPSVKPVERIKAPQAPSISNVTAKGKVASVKVDENIDPNGKRKGADNCDRKPKKQHLIGVIEEDHPLTPRHRKT</sequence>
<gene>
    <name evidence="1" type="ORF">JR316_0013238</name>
</gene>
<name>A0ACB8GGQ2_PSICU</name>
<keyword evidence="2" id="KW-1185">Reference proteome</keyword>
<evidence type="ECO:0000313" key="1">
    <source>
        <dbReference type="EMBL" id="KAH9474773.1"/>
    </source>
</evidence>
<dbReference type="EMBL" id="JAFIQS020000013">
    <property type="protein sequence ID" value="KAH9474773.1"/>
    <property type="molecule type" value="Genomic_DNA"/>
</dbReference>
<organism evidence="1 2">
    <name type="scientific">Psilocybe cubensis</name>
    <name type="common">Psychedelic mushroom</name>
    <name type="synonym">Stropharia cubensis</name>
    <dbReference type="NCBI Taxonomy" id="181762"/>
    <lineage>
        <taxon>Eukaryota</taxon>
        <taxon>Fungi</taxon>
        <taxon>Dikarya</taxon>
        <taxon>Basidiomycota</taxon>
        <taxon>Agaricomycotina</taxon>
        <taxon>Agaricomycetes</taxon>
        <taxon>Agaricomycetidae</taxon>
        <taxon>Agaricales</taxon>
        <taxon>Agaricineae</taxon>
        <taxon>Strophariaceae</taxon>
        <taxon>Psilocybe</taxon>
    </lineage>
</organism>
<accession>A0ACB8GGQ2</accession>
<evidence type="ECO:0000313" key="2">
    <source>
        <dbReference type="Proteomes" id="UP000664032"/>
    </source>
</evidence>
<comment type="caution">
    <text evidence="1">The sequence shown here is derived from an EMBL/GenBank/DDBJ whole genome shotgun (WGS) entry which is preliminary data.</text>
</comment>